<protein>
    <submittedName>
        <fullName evidence="2">Uncharacterized protein</fullName>
    </submittedName>
</protein>
<organism evidence="2 3">
    <name type="scientific">Kipferlia bialata</name>
    <dbReference type="NCBI Taxonomy" id="797122"/>
    <lineage>
        <taxon>Eukaryota</taxon>
        <taxon>Metamonada</taxon>
        <taxon>Carpediemonas-like organisms</taxon>
        <taxon>Kipferlia</taxon>
    </lineage>
</organism>
<proteinExistence type="predicted"/>
<sequence length="358" mass="39149">MQGLLGEEEVVDLADLPCVRPMSVCGLLGDIRPPQAAPTPPRAKRAPPPPSVQRERELETDINLTLDTSLSEHMQPYRTTQFSAIEDEVSRHHAVVRTAVSSHIPELERQGFMEVPQGPVSGANPTTACLPRSFLDVGALKAAVPSMILEFGAHPKSWRRHKNDMRPYSIRCASCKPNKGTEGKCKFRVYYASHAPLEGHAPEAMPSDREATLAETITAVEPILRSNSGAALRAIVSGAKVALAPLALNGPRVKYAREVVLGNKAGSNNEDFETLSARLKELEAKHNCDTSLKHHPMGWFSLASLLTDAGKRLLRIYGDLIVIDSSSSRLECSEAVDILLDLIIPYLPNRMIVFLSDQ</sequence>
<evidence type="ECO:0000256" key="1">
    <source>
        <dbReference type="SAM" id="MobiDB-lite"/>
    </source>
</evidence>
<comment type="caution">
    <text evidence="2">The sequence shown here is derived from an EMBL/GenBank/DDBJ whole genome shotgun (WGS) entry which is preliminary data.</text>
</comment>
<dbReference type="EMBL" id="BDIP01005328">
    <property type="protein sequence ID" value="GCA63864.1"/>
    <property type="molecule type" value="Genomic_DNA"/>
</dbReference>
<dbReference type="Proteomes" id="UP000265618">
    <property type="component" value="Unassembled WGS sequence"/>
</dbReference>
<evidence type="ECO:0000313" key="3">
    <source>
        <dbReference type="Proteomes" id="UP000265618"/>
    </source>
</evidence>
<name>A0A391NQW6_9EUKA</name>
<keyword evidence="3" id="KW-1185">Reference proteome</keyword>
<evidence type="ECO:0000313" key="2">
    <source>
        <dbReference type="EMBL" id="GCA63864.1"/>
    </source>
</evidence>
<accession>A0A391NQW6</accession>
<feature type="region of interest" description="Disordered" evidence="1">
    <location>
        <begin position="30"/>
        <end position="58"/>
    </location>
</feature>
<reference evidence="2 3" key="1">
    <citation type="journal article" date="2018" name="PLoS ONE">
        <title>The draft genome of Kipferlia bialata reveals reductive genome evolution in fornicate parasites.</title>
        <authorList>
            <person name="Tanifuji G."/>
            <person name="Takabayashi S."/>
            <person name="Kume K."/>
            <person name="Takagi M."/>
            <person name="Nakayama T."/>
            <person name="Kamikawa R."/>
            <person name="Inagaki Y."/>
            <person name="Hashimoto T."/>
        </authorList>
    </citation>
    <scope>NUCLEOTIDE SEQUENCE [LARGE SCALE GENOMIC DNA]</scope>
    <source>
        <strain evidence="2">NY0173</strain>
    </source>
</reference>
<gene>
    <name evidence="2" type="ORF">KIPB_012241</name>
</gene>
<dbReference type="AlphaFoldDB" id="A0A391NQW6"/>
<feature type="non-terminal residue" evidence="2">
    <location>
        <position position="1"/>
    </location>
</feature>
<feature type="compositionally biased region" description="Pro residues" evidence="1">
    <location>
        <begin position="35"/>
        <end position="51"/>
    </location>
</feature>